<reference evidence="2 3" key="1">
    <citation type="submission" date="2020-03" db="EMBL/GenBank/DDBJ databases">
        <title>Salinimicrobium sp. nov, isolated from SCS.</title>
        <authorList>
            <person name="Cao W.R."/>
        </authorList>
    </citation>
    <scope>NUCLEOTIDE SEQUENCE [LARGE SCALE GENOMIC DNA]</scope>
    <source>
        <strain evidence="3">J15B91</strain>
    </source>
</reference>
<evidence type="ECO:0000313" key="3">
    <source>
        <dbReference type="Proteomes" id="UP000703674"/>
    </source>
</evidence>
<comment type="caution">
    <text evidence="2">The sequence shown here is derived from an EMBL/GenBank/DDBJ whole genome shotgun (WGS) entry which is preliminary data.</text>
</comment>
<keyword evidence="3" id="KW-1185">Reference proteome</keyword>
<evidence type="ECO:0000256" key="1">
    <source>
        <dbReference type="SAM" id="Phobius"/>
    </source>
</evidence>
<keyword evidence="1" id="KW-1133">Transmembrane helix</keyword>
<organism evidence="2 3">
    <name type="scientific">Salinimicrobium oceani</name>
    <dbReference type="NCBI Taxonomy" id="2722702"/>
    <lineage>
        <taxon>Bacteria</taxon>
        <taxon>Pseudomonadati</taxon>
        <taxon>Bacteroidota</taxon>
        <taxon>Flavobacteriia</taxon>
        <taxon>Flavobacteriales</taxon>
        <taxon>Flavobacteriaceae</taxon>
        <taxon>Salinimicrobium</taxon>
    </lineage>
</organism>
<dbReference type="RefSeq" id="WP_168025062.1">
    <property type="nucleotide sequence ID" value="NZ_JAAVJR010000366.1"/>
</dbReference>
<evidence type="ECO:0000313" key="2">
    <source>
        <dbReference type="EMBL" id="NJW54648.1"/>
    </source>
</evidence>
<gene>
    <name evidence="2" type="ORF">HC175_17190</name>
</gene>
<dbReference type="InterPro" id="IPR046617">
    <property type="entry name" value="DUF6730"/>
</dbReference>
<accession>A0ABX1D2H1</accession>
<keyword evidence="1" id="KW-0472">Membrane</keyword>
<feature type="transmembrane region" description="Helical" evidence="1">
    <location>
        <begin position="83"/>
        <end position="103"/>
    </location>
</feature>
<keyword evidence="1" id="KW-0812">Transmembrane</keyword>
<protein>
    <submittedName>
        <fullName evidence="2">Uncharacterized protein</fullName>
    </submittedName>
</protein>
<sequence length="137" mass="16036">MKKLDEIMELMADEMQDFQNGLLQMKKMIEELNTRSIPITTEVMEKQLKIFFQKQQERESLALENLRSIDQKLKNTTIVPRNIIALFGSILLVLVLIIGYLSFELMQSKDVKNEMLQEKSTALKGFKPQRQKIKKFA</sequence>
<dbReference type="EMBL" id="JAAVJR010000366">
    <property type="protein sequence ID" value="NJW54648.1"/>
    <property type="molecule type" value="Genomic_DNA"/>
</dbReference>
<proteinExistence type="predicted"/>
<dbReference type="Proteomes" id="UP000703674">
    <property type="component" value="Unassembled WGS sequence"/>
</dbReference>
<dbReference type="Pfam" id="PF20503">
    <property type="entry name" value="DUF6730"/>
    <property type="match status" value="1"/>
</dbReference>
<name>A0ABX1D2H1_9FLAO</name>